<reference evidence="2" key="1">
    <citation type="submission" date="2019-08" db="EMBL/GenBank/DDBJ databases">
        <title>Limnoglobus roseus gen. nov., sp. nov., a novel freshwater planctomycete with a giant genome from the family Gemmataceae.</title>
        <authorList>
            <person name="Kulichevskaya I.S."/>
            <person name="Naumoff D.G."/>
            <person name="Miroshnikov K."/>
            <person name="Ivanova A."/>
            <person name="Philippov D.A."/>
            <person name="Hakobyan A."/>
            <person name="Rijpstra I.C."/>
            <person name="Sinninghe Damste J.S."/>
            <person name="Liesack W."/>
            <person name="Dedysh S.N."/>
        </authorList>
    </citation>
    <scope>NUCLEOTIDE SEQUENCE [LARGE SCALE GENOMIC DNA]</scope>
    <source>
        <strain evidence="2">PX52</strain>
    </source>
</reference>
<dbReference type="KEGG" id="lrs:PX52LOC_05105"/>
<evidence type="ECO:0000313" key="1">
    <source>
        <dbReference type="EMBL" id="QEL18091.1"/>
    </source>
</evidence>
<dbReference type="EMBL" id="CP042425">
    <property type="protein sequence ID" value="QEL18091.1"/>
    <property type="molecule type" value="Genomic_DNA"/>
</dbReference>
<accession>A0A5C1AFQ9</accession>
<keyword evidence="2" id="KW-1185">Reference proteome</keyword>
<dbReference type="Proteomes" id="UP000324974">
    <property type="component" value="Chromosome"/>
</dbReference>
<protein>
    <submittedName>
        <fullName evidence="1">Uncharacterized protein</fullName>
    </submittedName>
</protein>
<dbReference type="RefSeq" id="WP_149112626.1">
    <property type="nucleotide sequence ID" value="NZ_CP042425.1"/>
</dbReference>
<organism evidence="1 2">
    <name type="scientific">Limnoglobus roseus</name>
    <dbReference type="NCBI Taxonomy" id="2598579"/>
    <lineage>
        <taxon>Bacteria</taxon>
        <taxon>Pseudomonadati</taxon>
        <taxon>Planctomycetota</taxon>
        <taxon>Planctomycetia</taxon>
        <taxon>Gemmatales</taxon>
        <taxon>Gemmataceae</taxon>
        <taxon>Limnoglobus</taxon>
    </lineage>
</organism>
<name>A0A5C1AFQ9_9BACT</name>
<dbReference type="AlphaFoldDB" id="A0A5C1AFQ9"/>
<dbReference type="OrthoDB" id="9805337at2"/>
<evidence type="ECO:0000313" key="2">
    <source>
        <dbReference type="Proteomes" id="UP000324974"/>
    </source>
</evidence>
<gene>
    <name evidence="1" type="ORF">PX52LOC_05105</name>
</gene>
<proteinExistence type="predicted"/>
<sequence>MDQDRREQLISALIAKGATKPCARCEFQHFEIVAEANIVIQAEGAILPTVVVACTHCGFISQYALGILGIPPEI</sequence>